<evidence type="ECO:0000313" key="2">
    <source>
        <dbReference type="Proteomes" id="UP000042527"/>
    </source>
</evidence>
<accession>A0A0B7GPJ6</accession>
<dbReference type="EMBL" id="CDNC01000001">
    <property type="protein sequence ID" value="CEM60479.1"/>
    <property type="molecule type" value="Genomic_DNA"/>
</dbReference>
<dbReference type="AlphaFoldDB" id="A0A0B7GPJ6"/>
<reference evidence="2" key="1">
    <citation type="submission" date="2015-01" db="EMBL/GenBank/DDBJ databases">
        <authorList>
            <person name="Manzoor Shahid"/>
            <person name="Zubair Saima"/>
        </authorList>
    </citation>
    <scope>NUCLEOTIDE SEQUENCE [LARGE SCALE GENOMIC DNA]</scope>
    <source>
        <strain evidence="2">V1</strain>
    </source>
</reference>
<organism evidence="1 2">
    <name type="scientific">Treponema phagedenis</name>
    <dbReference type="NCBI Taxonomy" id="162"/>
    <lineage>
        <taxon>Bacteria</taxon>
        <taxon>Pseudomonadati</taxon>
        <taxon>Spirochaetota</taxon>
        <taxon>Spirochaetia</taxon>
        <taxon>Spirochaetales</taxon>
        <taxon>Treponemataceae</taxon>
        <taxon>Treponema</taxon>
    </lineage>
</organism>
<gene>
    <name evidence="1" type="ORF">TPHV1_10147</name>
</gene>
<dbReference type="Proteomes" id="UP000042527">
    <property type="component" value="Unassembled WGS sequence"/>
</dbReference>
<protein>
    <submittedName>
        <fullName evidence="1">Uncharacterized protein</fullName>
    </submittedName>
</protein>
<name>A0A0B7GPJ6_TREPH</name>
<sequence length="32" mass="3902">MRKGNVNPDRKTRESISIVEHRRQINMVLFLY</sequence>
<proteinExistence type="predicted"/>
<keyword evidence="2" id="KW-1185">Reference proteome</keyword>
<evidence type="ECO:0000313" key="1">
    <source>
        <dbReference type="EMBL" id="CEM60479.1"/>
    </source>
</evidence>